<keyword evidence="1" id="KW-0472">Membrane</keyword>
<feature type="transmembrane region" description="Helical" evidence="1">
    <location>
        <begin position="13"/>
        <end position="31"/>
    </location>
</feature>
<evidence type="ECO:0000313" key="4">
    <source>
        <dbReference type="Proteomes" id="UP000315103"/>
    </source>
</evidence>
<dbReference type="Proteomes" id="UP000315103">
    <property type="component" value="Unassembled WGS sequence"/>
</dbReference>
<dbReference type="EMBL" id="VMSJ01000004">
    <property type="protein sequence ID" value="TVT27361.1"/>
    <property type="molecule type" value="Genomic_DNA"/>
</dbReference>
<gene>
    <name evidence="3" type="ORF">FO441_09970</name>
</gene>
<proteinExistence type="predicted"/>
<comment type="caution">
    <text evidence="3">The sequence shown here is derived from an EMBL/GenBank/DDBJ whole genome shotgun (WGS) entry which is preliminary data.</text>
</comment>
<evidence type="ECO:0000313" key="3">
    <source>
        <dbReference type="EMBL" id="TVT27361.1"/>
    </source>
</evidence>
<keyword evidence="1" id="KW-0812">Transmembrane</keyword>
<dbReference type="Pfam" id="PF07811">
    <property type="entry name" value="TadE"/>
    <property type="match status" value="1"/>
</dbReference>
<keyword evidence="4" id="KW-1185">Reference proteome</keyword>
<protein>
    <submittedName>
        <fullName evidence="3">Pilus assembly protein</fullName>
    </submittedName>
</protein>
<reference evidence="3 4" key="1">
    <citation type="submission" date="2019-07" db="EMBL/GenBank/DDBJ databases">
        <title>Salinicoccus cyprini sp. nov., isolated from gastro-intestinal tract of mirror carp, Cyprinus carpio var. specularis, collected from Gobind Sagar Reservoir, Himachal Pradesh, India.</title>
        <authorList>
            <person name="Talwar C."/>
            <person name="Singh A.K."/>
            <person name="Lal R."/>
            <person name="Negi R.K."/>
        </authorList>
    </citation>
    <scope>NUCLEOTIDE SEQUENCE [LARGE SCALE GENOMIC DNA]</scope>
    <source>
        <strain evidence="3 4">CT19</strain>
    </source>
</reference>
<dbReference type="OrthoDB" id="1683505at2"/>
<dbReference type="RefSeq" id="WP_145289467.1">
    <property type="nucleotide sequence ID" value="NZ_VMSJ01000004.1"/>
</dbReference>
<evidence type="ECO:0000256" key="1">
    <source>
        <dbReference type="SAM" id="Phobius"/>
    </source>
</evidence>
<evidence type="ECO:0000259" key="2">
    <source>
        <dbReference type="Pfam" id="PF07811"/>
    </source>
</evidence>
<accession>A0A558ASY0</accession>
<dbReference type="AlphaFoldDB" id="A0A558ASY0"/>
<name>A0A558ASY0_9STAP</name>
<dbReference type="InterPro" id="IPR012495">
    <property type="entry name" value="TadE-like_dom"/>
</dbReference>
<feature type="domain" description="TadE-like" evidence="2">
    <location>
        <begin position="7"/>
        <end position="49"/>
    </location>
</feature>
<organism evidence="3 4">
    <name type="scientific">Salinicoccus cyprini</name>
    <dbReference type="NCBI Taxonomy" id="2493691"/>
    <lineage>
        <taxon>Bacteria</taxon>
        <taxon>Bacillati</taxon>
        <taxon>Bacillota</taxon>
        <taxon>Bacilli</taxon>
        <taxon>Bacillales</taxon>
        <taxon>Staphylococcaceae</taxon>
        <taxon>Salinicoccus</taxon>
    </lineage>
</organism>
<sequence length="124" mass="13538">MIKKEDGQSLVEFAILVPLVFALLIGIVDFGRVIHSQLQLELVTQDAARMAGLGESDEMVKSYALDNFVSGDSSKLDVTVSPSGEKDSGTYVTVEMTYPESIFNMFGDYSIPFTVNTSSTTRVE</sequence>
<keyword evidence="1" id="KW-1133">Transmembrane helix</keyword>